<accession>A0ABW3MDY4</accession>
<organism evidence="2 3">
    <name type="scientific">Kibdelosporangium lantanae</name>
    <dbReference type="NCBI Taxonomy" id="1497396"/>
    <lineage>
        <taxon>Bacteria</taxon>
        <taxon>Bacillati</taxon>
        <taxon>Actinomycetota</taxon>
        <taxon>Actinomycetes</taxon>
        <taxon>Pseudonocardiales</taxon>
        <taxon>Pseudonocardiaceae</taxon>
        <taxon>Kibdelosporangium</taxon>
    </lineage>
</organism>
<dbReference type="InterPro" id="IPR014710">
    <property type="entry name" value="RmlC-like_jellyroll"/>
</dbReference>
<proteinExistence type="predicted"/>
<dbReference type="PANTHER" id="PTHR36440">
    <property type="entry name" value="PUTATIVE (AFU_ORTHOLOGUE AFUA_8G07350)-RELATED"/>
    <property type="match status" value="1"/>
</dbReference>
<evidence type="ECO:0000259" key="1">
    <source>
        <dbReference type="Pfam" id="PF07883"/>
    </source>
</evidence>
<reference evidence="3" key="1">
    <citation type="journal article" date="2019" name="Int. J. Syst. Evol. Microbiol.">
        <title>The Global Catalogue of Microorganisms (GCM) 10K type strain sequencing project: providing services to taxonomists for standard genome sequencing and annotation.</title>
        <authorList>
            <consortium name="The Broad Institute Genomics Platform"/>
            <consortium name="The Broad Institute Genome Sequencing Center for Infectious Disease"/>
            <person name="Wu L."/>
            <person name="Ma J."/>
        </authorList>
    </citation>
    <scope>NUCLEOTIDE SEQUENCE [LARGE SCALE GENOMIC DNA]</scope>
    <source>
        <strain evidence="3">JCM 31486</strain>
    </source>
</reference>
<dbReference type="Proteomes" id="UP001597045">
    <property type="component" value="Unassembled WGS sequence"/>
</dbReference>
<dbReference type="InterPro" id="IPR013096">
    <property type="entry name" value="Cupin_2"/>
</dbReference>
<evidence type="ECO:0000313" key="2">
    <source>
        <dbReference type="EMBL" id="MFD1047914.1"/>
    </source>
</evidence>
<evidence type="ECO:0000313" key="3">
    <source>
        <dbReference type="Proteomes" id="UP001597045"/>
    </source>
</evidence>
<dbReference type="InterPro" id="IPR053146">
    <property type="entry name" value="QDO-like"/>
</dbReference>
<dbReference type="Gene3D" id="2.60.120.10">
    <property type="entry name" value="Jelly Rolls"/>
    <property type="match status" value="1"/>
</dbReference>
<gene>
    <name evidence="2" type="ORF">ACFQ1S_21425</name>
</gene>
<dbReference type="SUPFAM" id="SSF51182">
    <property type="entry name" value="RmlC-like cupins"/>
    <property type="match status" value="1"/>
</dbReference>
<dbReference type="InterPro" id="IPR011051">
    <property type="entry name" value="RmlC_Cupin_sf"/>
</dbReference>
<comment type="caution">
    <text evidence="2">The sequence shown here is derived from an EMBL/GenBank/DDBJ whole genome shotgun (WGS) entry which is preliminary data.</text>
</comment>
<name>A0ABW3MDY4_9PSEU</name>
<keyword evidence="3" id="KW-1185">Reference proteome</keyword>
<protein>
    <submittedName>
        <fullName evidence="2">Cupin domain-containing protein</fullName>
    </submittedName>
</protein>
<dbReference type="EMBL" id="JBHTIS010001308">
    <property type="protein sequence ID" value="MFD1047914.1"/>
    <property type="molecule type" value="Genomic_DNA"/>
</dbReference>
<sequence>MNDVTVVPPGSGDSVRMPGFGAVFKLAHPEMAIVEHPFDVGAITAPHLHTREDEHSIVLEGEIGFRSDNCEVVLGPGGYITKPRGQMHAMWNAGTTPGRIIEVITPGGFENYFRELAELLTDRARPDLHATPEFAEPEPGFHSCGLVLVGSGDDAAGQRVERW</sequence>
<dbReference type="Pfam" id="PF07883">
    <property type="entry name" value="Cupin_2"/>
    <property type="match status" value="1"/>
</dbReference>
<dbReference type="PANTHER" id="PTHR36440:SF1">
    <property type="entry name" value="PUTATIVE (AFU_ORTHOLOGUE AFUA_8G07350)-RELATED"/>
    <property type="match status" value="1"/>
</dbReference>
<feature type="domain" description="Cupin type-2" evidence="1">
    <location>
        <begin position="39"/>
        <end position="103"/>
    </location>
</feature>